<evidence type="ECO:0000313" key="2">
    <source>
        <dbReference type="EMBL" id="AWN05259.1"/>
    </source>
</evidence>
<dbReference type="KEGG" id="vg:80019254"/>
<dbReference type="EMBL" id="MH155870">
    <property type="protein sequence ID" value="AWN05259.1"/>
    <property type="molecule type" value="Genomic_DNA"/>
</dbReference>
<reference evidence="3" key="1">
    <citation type="submission" date="2018-04" db="EMBL/GenBank/DDBJ databases">
        <authorList>
            <person name="Go L.Y."/>
            <person name="Mitchell J.A."/>
        </authorList>
    </citation>
    <scope>NUCLEOTIDE SEQUENCE [LARGE SCALE GENOMIC DNA]</scope>
</reference>
<accession>A0A2U8UNE3</accession>
<dbReference type="GeneID" id="80019254"/>
<name>A0A2U8UNE3_9CAUD</name>
<protein>
    <submittedName>
        <fullName evidence="2">Uncharacterized protein</fullName>
    </submittedName>
</protein>
<evidence type="ECO:0000256" key="1">
    <source>
        <dbReference type="SAM" id="MobiDB-lite"/>
    </source>
</evidence>
<feature type="region of interest" description="Disordered" evidence="1">
    <location>
        <begin position="1"/>
        <end position="22"/>
    </location>
</feature>
<organism evidence="2 3">
    <name type="scientific">Streptomyces phage Ibantik</name>
    <dbReference type="NCBI Taxonomy" id="2182397"/>
    <lineage>
        <taxon>Viruses</taxon>
        <taxon>Duplodnaviria</taxon>
        <taxon>Heunggongvirae</taxon>
        <taxon>Uroviricota</taxon>
        <taxon>Caudoviricetes</taxon>
        <taxon>Ibantikvirus</taxon>
        <taxon>Ibantikvirus ibantik</taxon>
    </lineage>
</organism>
<proteinExistence type="predicted"/>
<keyword evidence="3" id="KW-1185">Reference proteome</keyword>
<dbReference type="RefSeq" id="YP_010754659.1">
    <property type="nucleotide sequence ID" value="NC_073462.1"/>
</dbReference>
<sequence length="61" mass="6629">MFEVGDRVEGVTNDEDNGAQGEVTELFDDGYAVLLDKHAYEAGGNGLSSWFGFDELRKAEG</sequence>
<dbReference type="Proteomes" id="UP000247188">
    <property type="component" value="Segment"/>
</dbReference>
<gene>
    <name evidence="2" type="primary">35</name>
    <name evidence="2" type="ORF">SEA_IBANTIK_35</name>
</gene>
<evidence type="ECO:0000313" key="3">
    <source>
        <dbReference type="Proteomes" id="UP000247188"/>
    </source>
</evidence>